<evidence type="ECO:0000256" key="1">
    <source>
        <dbReference type="ARBA" id="ARBA00007806"/>
    </source>
</evidence>
<evidence type="ECO:0000313" key="6">
    <source>
        <dbReference type="EMBL" id="MDE1455783.1"/>
    </source>
</evidence>
<sequence>EPKDVLKRYASLTGKPALPPAWSFGLWLSTSFTTDYSEETVTRFIDGMTERGIPLSVFHFDCFWMKEFEWCNFEWDERYFKQPE</sequence>
<dbReference type="EMBL" id="JARAFO010000884">
    <property type="protein sequence ID" value="MDE1455877.1"/>
    <property type="molecule type" value="Genomic_DNA"/>
</dbReference>
<evidence type="ECO:0000313" key="8">
    <source>
        <dbReference type="Proteomes" id="UP001216709"/>
    </source>
</evidence>
<evidence type="ECO:0000256" key="2">
    <source>
        <dbReference type="ARBA" id="ARBA00022801"/>
    </source>
</evidence>
<organism evidence="6 8">
    <name type="scientific">Bacillus paralicheniformis</name>
    <dbReference type="NCBI Taxonomy" id="1648923"/>
    <lineage>
        <taxon>Bacteria</taxon>
        <taxon>Bacillati</taxon>
        <taxon>Bacillota</taxon>
        <taxon>Bacilli</taxon>
        <taxon>Bacillales</taxon>
        <taxon>Bacillaceae</taxon>
        <taxon>Bacillus</taxon>
    </lineage>
</organism>
<dbReference type="Gene3D" id="3.20.20.80">
    <property type="entry name" value="Glycosidases"/>
    <property type="match status" value="1"/>
</dbReference>
<feature type="domain" description="Glycoside hydrolase family 31 TIM barrel" evidence="5">
    <location>
        <begin position="16"/>
        <end position="83"/>
    </location>
</feature>
<reference evidence="6" key="1">
    <citation type="submission" date="2022-12" db="EMBL/GenBank/DDBJ databases">
        <title>Draft Genome Sequences of Bacillus licheniformis and Bacillus paralicheniformis strains isolated from Irish skim milk powders.</title>
        <authorList>
            <person name="Lourenco A."/>
            <person name="Li F."/>
            <person name="Geraldine D."/>
            <person name="Tobin J.T."/>
            <person name="Butler F."/>
            <person name="Jordan K."/>
            <person name="Obrien T."/>
        </authorList>
    </citation>
    <scope>NUCLEOTIDE SEQUENCE</scope>
    <source>
        <strain evidence="6">3370</strain>
    </source>
</reference>
<dbReference type="InterPro" id="IPR000322">
    <property type="entry name" value="Glyco_hydro_31_TIM"/>
</dbReference>
<evidence type="ECO:0000313" key="7">
    <source>
        <dbReference type="EMBL" id="MDE1455877.1"/>
    </source>
</evidence>
<keyword evidence="3 4" id="KW-0326">Glycosidase</keyword>
<comment type="similarity">
    <text evidence="1 4">Belongs to the glycosyl hydrolase 31 family.</text>
</comment>
<evidence type="ECO:0000259" key="5">
    <source>
        <dbReference type="Pfam" id="PF01055"/>
    </source>
</evidence>
<dbReference type="GO" id="GO:0005975">
    <property type="term" value="P:carbohydrate metabolic process"/>
    <property type="evidence" value="ECO:0007669"/>
    <property type="project" value="InterPro"/>
</dbReference>
<proteinExistence type="inferred from homology"/>
<gene>
    <name evidence="6" type="ORF">PVN32_27195</name>
    <name evidence="7" type="ORF">PVN32_27665</name>
</gene>
<accession>A0AAW6KNM6</accession>
<evidence type="ECO:0000256" key="4">
    <source>
        <dbReference type="RuleBase" id="RU361185"/>
    </source>
</evidence>
<dbReference type="PANTHER" id="PTHR43053:SF4">
    <property type="entry name" value="MYOGENESIS-REGULATING GLYCOSIDASE"/>
    <property type="match status" value="1"/>
</dbReference>
<name>A0AAW6KNM6_9BACI</name>
<feature type="non-terminal residue" evidence="6">
    <location>
        <position position="1"/>
    </location>
</feature>
<dbReference type="SUPFAM" id="SSF51445">
    <property type="entry name" value="(Trans)glycosidases"/>
    <property type="match status" value="1"/>
</dbReference>
<evidence type="ECO:0000256" key="3">
    <source>
        <dbReference type="ARBA" id="ARBA00023295"/>
    </source>
</evidence>
<feature type="non-terminal residue" evidence="6">
    <location>
        <position position="84"/>
    </location>
</feature>
<dbReference type="Pfam" id="PF01055">
    <property type="entry name" value="Glyco_hydro_31_2nd"/>
    <property type="match status" value="1"/>
</dbReference>
<protein>
    <submittedName>
        <fullName evidence="6">Glycoside hydrolase family 31 protein</fullName>
    </submittedName>
</protein>
<dbReference type="InterPro" id="IPR017853">
    <property type="entry name" value="GH"/>
</dbReference>
<keyword evidence="2 4" id="KW-0378">Hydrolase</keyword>
<dbReference type="Proteomes" id="UP001216709">
    <property type="component" value="Unassembled WGS sequence"/>
</dbReference>
<dbReference type="RefSeq" id="WP_274686251.1">
    <property type="nucleotide sequence ID" value="NZ_JARAFO010000789.1"/>
</dbReference>
<dbReference type="GO" id="GO:0004553">
    <property type="term" value="F:hydrolase activity, hydrolyzing O-glycosyl compounds"/>
    <property type="evidence" value="ECO:0007669"/>
    <property type="project" value="InterPro"/>
</dbReference>
<dbReference type="EMBL" id="JARAFO010000789">
    <property type="protein sequence ID" value="MDE1455783.1"/>
    <property type="molecule type" value="Genomic_DNA"/>
</dbReference>
<dbReference type="InterPro" id="IPR050985">
    <property type="entry name" value="Alpha-glycosidase_related"/>
</dbReference>
<dbReference type="AlphaFoldDB" id="A0AAW6KNM6"/>
<dbReference type="PANTHER" id="PTHR43053">
    <property type="entry name" value="GLYCOSIDASE FAMILY 31"/>
    <property type="match status" value="1"/>
</dbReference>
<comment type="caution">
    <text evidence="6">The sequence shown here is derived from an EMBL/GenBank/DDBJ whole genome shotgun (WGS) entry which is preliminary data.</text>
</comment>